<dbReference type="InterPro" id="IPR009061">
    <property type="entry name" value="DNA-bd_dom_put_sf"/>
</dbReference>
<keyword evidence="3" id="KW-1185">Reference proteome</keyword>
<dbReference type="AlphaFoldDB" id="A0A161RPZ3"/>
<organism evidence="2 3">
    <name type="scientific">Fictibacillus phosphorivorans</name>
    <dbReference type="NCBI Taxonomy" id="1221500"/>
    <lineage>
        <taxon>Bacteria</taxon>
        <taxon>Bacillati</taxon>
        <taxon>Bacillota</taxon>
        <taxon>Bacilli</taxon>
        <taxon>Bacillales</taxon>
        <taxon>Fictibacillaceae</taxon>
        <taxon>Fictibacillus</taxon>
    </lineage>
</organism>
<evidence type="ECO:0000313" key="3">
    <source>
        <dbReference type="Proteomes" id="UP000076567"/>
    </source>
</evidence>
<accession>A0A161RPZ3</accession>
<dbReference type="OrthoDB" id="2456581at2"/>
<comment type="caution">
    <text evidence="2">The sequence shown here is derived from an EMBL/GenBank/DDBJ whole genome shotgun (WGS) entry which is preliminary data.</text>
</comment>
<feature type="coiled-coil region" evidence="1">
    <location>
        <begin position="108"/>
        <end position="170"/>
    </location>
</feature>
<name>A0A161RPZ3_9BACL</name>
<evidence type="ECO:0000256" key="1">
    <source>
        <dbReference type="SAM" id="Coils"/>
    </source>
</evidence>
<dbReference type="RefSeq" id="WP_066246069.1">
    <property type="nucleotide sequence ID" value="NZ_LRFC01000041.1"/>
</dbReference>
<proteinExistence type="predicted"/>
<dbReference type="Gene3D" id="1.10.1660.10">
    <property type="match status" value="1"/>
</dbReference>
<dbReference type="Proteomes" id="UP000076567">
    <property type="component" value="Unassembled WGS sequence"/>
</dbReference>
<dbReference type="EMBL" id="LRFC01000041">
    <property type="protein sequence ID" value="KZE63287.1"/>
    <property type="molecule type" value="Genomic_DNA"/>
</dbReference>
<keyword evidence="1" id="KW-0175">Coiled coil</keyword>
<sequence>MTEKENTIEILYSPAEVSDTIKVKESTLRKYVNILESAGYIFSKNNRGHRQYKDNDVIALKRFIAASERPDMTLETAAEQIVAMYDMSDMTLTDTTDITLHKQHSKDISDLKEIVENQNKVIQELIKRLEDRDRYAAERDKKLLDGIKQIQEQKQELLQIAAANEEEKNKGFWSRVFGK</sequence>
<protein>
    <submittedName>
        <fullName evidence="2">Uncharacterized protein</fullName>
    </submittedName>
</protein>
<evidence type="ECO:0000313" key="2">
    <source>
        <dbReference type="EMBL" id="KZE63287.1"/>
    </source>
</evidence>
<gene>
    <name evidence="2" type="ORF">AWM68_15960</name>
</gene>
<dbReference type="SUPFAM" id="SSF46955">
    <property type="entry name" value="Putative DNA-binding domain"/>
    <property type="match status" value="1"/>
</dbReference>
<reference evidence="3" key="1">
    <citation type="submission" date="2016-01" db="EMBL/GenBank/DDBJ databases">
        <title>Draft genome of Chromobacterium sp. F49.</title>
        <authorList>
            <person name="Hong K.W."/>
        </authorList>
    </citation>
    <scope>NUCLEOTIDE SEQUENCE [LARGE SCALE GENOMIC DNA]</scope>
    <source>
        <strain evidence="3">P7IIIA</strain>
    </source>
</reference>